<dbReference type="Proteomes" id="UP000216101">
    <property type="component" value="Unassembled WGS sequence"/>
</dbReference>
<dbReference type="GO" id="GO:0016810">
    <property type="term" value="F:hydrolase activity, acting on carbon-nitrogen (but not peptide) bonds"/>
    <property type="evidence" value="ECO:0007669"/>
    <property type="project" value="InterPro"/>
</dbReference>
<dbReference type="InterPro" id="IPR006680">
    <property type="entry name" value="Amidohydro-rel"/>
</dbReference>
<dbReference type="InterPro" id="IPR032466">
    <property type="entry name" value="Metal_Hydrolase"/>
</dbReference>
<dbReference type="InterPro" id="IPR011059">
    <property type="entry name" value="Metal-dep_hydrolase_composite"/>
</dbReference>
<dbReference type="AlphaFoldDB" id="A0A266Q973"/>
<dbReference type="Gene3D" id="3.30.110.90">
    <property type="entry name" value="Amidohydrolase"/>
    <property type="match status" value="1"/>
</dbReference>
<gene>
    <name evidence="2" type="ORF">CBP51_05075</name>
</gene>
<dbReference type="SUPFAM" id="SSF51556">
    <property type="entry name" value="Metallo-dependent hydrolases"/>
    <property type="match status" value="1"/>
</dbReference>
<keyword evidence="3" id="KW-1185">Reference proteome</keyword>
<dbReference type="Gene3D" id="3.40.50.10910">
    <property type="entry name" value="Amidohydrolase"/>
    <property type="match status" value="1"/>
</dbReference>
<accession>A0A266Q973</accession>
<sequence length="451" mass="50245">MMKITSALLLLLLVLSDCTLAEIVLFDNVNVIPMDREGVLSQHRVLVKDGVIIAIESVSKKLSVDVDVIIEGKGQYLMPGFSDTHYHQSGINQTDFDLQYKLLIANGITNVLCMGELKGQDTIDIRARAGAHNTLAPYYFTTGPMLEKSDLKTPDAAVKTVRFHKARGYDFIKIHSNLSAEVYLALLREAEIAGIAVIGHAQRELPLEYSLRMASIAHMEEFVMVYSDEDNLRIENFDKTLLRQITARVKDSGVYVAPTLSIVKKIQQYSDTAKFERLKNSYESSLLSVEEYEQYTAPGKNYLAPVFSTPKLMNYVENIIHANGKLTLAFYKAGIPLLVGSDNFGLHTAGFSFHDEMEAMNDAGIPAYEILKAATVTSSRYLKRTATAGTITPGKNAELILLAKNPLEDISNTRQVSGVMLKGRWFDKSALQSLLKEVEVERARQRNLQAR</sequence>
<proteinExistence type="predicted"/>
<evidence type="ECO:0000313" key="2">
    <source>
        <dbReference type="EMBL" id="OZY86402.1"/>
    </source>
</evidence>
<dbReference type="SUPFAM" id="SSF51338">
    <property type="entry name" value="Composite domain of metallo-dependent hydrolases"/>
    <property type="match status" value="1"/>
</dbReference>
<organism evidence="2 3">
    <name type="scientific">Cellvibrio mixtus</name>
    <dbReference type="NCBI Taxonomy" id="39650"/>
    <lineage>
        <taxon>Bacteria</taxon>
        <taxon>Pseudomonadati</taxon>
        <taxon>Pseudomonadota</taxon>
        <taxon>Gammaproteobacteria</taxon>
        <taxon>Cellvibrionales</taxon>
        <taxon>Cellvibrionaceae</taxon>
        <taxon>Cellvibrio</taxon>
    </lineage>
</organism>
<reference evidence="3" key="1">
    <citation type="submission" date="2017-05" db="EMBL/GenBank/DDBJ databases">
        <authorList>
            <person name="Barney B.M."/>
        </authorList>
    </citation>
    <scope>NUCLEOTIDE SEQUENCE [LARGE SCALE GENOMIC DNA]</scope>
    <source>
        <strain evidence="3">PSBB022</strain>
    </source>
</reference>
<comment type="caution">
    <text evidence="2">The sequence shown here is derived from an EMBL/GenBank/DDBJ whole genome shotgun (WGS) entry which is preliminary data.</text>
</comment>
<dbReference type="Pfam" id="PF01979">
    <property type="entry name" value="Amidohydro_1"/>
    <property type="match status" value="1"/>
</dbReference>
<protein>
    <recommendedName>
        <fullName evidence="1">Amidohydrolase-related domain-containing protein</fullName>
    </recommendedName>
</protein>
<evidence type="ECO:0000313" key="3">
    <source>
        <dbReference type="Proteomes" id="UP000216101"/>
    </source>
</evidence>
<dbReference type="PANTHER" id="PTHR43135:SF3">
    <property type="entry name" value="ALPHA-D-RIBOSE 1-METHYLPHOSPHONATE 5-TRIPHOSPHATE DIPHOSPHATASE"/>
    <property type="match status" value="1"/>
</dbReference>
<dbReference type="Gene3D" id="1.20.58.520">
    <property type="entry name" value="Amidohydrolase"/>
    <property type="match status" value="1"/>
</dbReference>
<dbReference type="InterPro" id="IPR051781">
    <property type="entry name" value="Metallo-dep_Hydrolase"/>
</dbReference>
<dbReference type="Gene3D" id="2.30.40.10">
    <property type="entry name" value="Urease, subunit C, domain 1"/>
    <property type="match status" value="1"/>
</dbReference>
<feature type="domain" description="Amidohydrolase-related" evidence="1">
    <location>
        <begin position="76"/>
        <end position="425"/>
    </location>
</feature>
<dbReference type="EMBL" id="NHNI01000001">
    <property type="protein sequence ID" value="OZY86402.1"/>
    <property type="molecule type" value="Genomic_DNA"/>
</dbReference>
<dbReference type="PANTHER" id="PTHR43135">
    <property type="entry name" value="ALPHA-D-RIBOSE 1-METHYLPHOSPHONATE 5-TRIPHOSPHATE DIPHOSPHATASE"/>
    <property type="match status" value="1"/>
</dbReference>
<name>A0A266Q973_9GAMM</name>
<dbReference type="RefSeq" id="WP_094984072.1">
    <property type="nucleotide sequence ID" value="NZ_NHNI01000001.1"/>
</dbReference>
<evidence type="ECO:0000259" key="1">
    <source>
        <dbReference type="Pfam" id="PF01979"/>
    </source>
</evidence>